<evidence type="ECO:0000256" key="7">
    <source>
        <dbReference type="ARBA" id="ARBA00022827"/>
    </source>
</evidence>
<dbReference type="NCBIfam" id="TIGR01350">
    <property type="entry name" value="lipoamide_DH"/>
    <property type="match status" value="1"/>
</dbReference>
<evidence type="ECO:0000256" key="6">
    <source>
        <dbReference type="ARBA" id="ARBA00022630"/>
    </source>
</evidence>
<accession>A0ABT1RQZ6</accession>
<dbReference type="GO" id="GO:0004148">
    <property type="term" value="F:dihydrolipoyl dehydrogenase (NADH) activity"/>
    <property type="evidence" value="ECO:0007669"/>
    <property type="project" value="UniProtKB-EC"/>
</dbReference>
<dbReference type="RefSeq" id="WP_256132797.1">
    <property type="nucleotide sequence ID" value="NZ_JANFXK010000014.1"/>
</dbReference>
<dbReference type="PIRSF" id="PIRSF000350">
    <property type="entry name" value="Mercury_reductase_MerA"/>
    <property type="match status" value="1"/>
</dbReference>
<comment type="miscellaneous">
    <text evidence="13">The active site is a redox-active disulfide bond.</text>
</comment>
<keyword evidence="10" id="KW-1015">Disulfide bond</keyword>
<evidence type="ECO:0000256" key="10">
    <source>
        <dbReference type="ARBA" id="ARBA00023157"/>
    </source>
</evidence>
<evidence type="ECO:0000256" key="5">
    <source>
        <dbReference type="ARBA" id="ARBA00022490"/>
    </source>
</evidence>
<dbReference type="PROSITE" id="PS00076">
    <property type="entry name" value="PYRIDINE_REDOX_1"/>
    <property type="match status" value="1"/>
</dbReference>
<evidence type="ECO:0000256" key="1">
    <source>
        <dbReference type="ARBA" id="ARBA00004496"/>
    </source>
</evidence>
<evidence type="ECO:0000256" key="8">
    <source>
        <dbReference type="ARBA" id="ARBA00023002"/>
    </source>
</evidence>
<name>A0ABT1RQZ6_9FIRM</name>
<protein>
    <recommendedName>
        <fullName evidence="4 13">Dihydrolipoyl dehydrogenase</fullName>
        <ecNumber evidence="3 13">1.8.1.4</ecNumber>
    </recommendedName>
</protein>
<gene>
    <name evidence="16" type="primary">lpdA</name>
    <name evidence="16" type="ORF">NE619_12820</name>
</gene>
<comment type="subcellular location">
    <subcellularLocation>
        <location evidence="1">Cytoplasm</location>
    </subcellularLocation>
</comment>
<comment type="caution">
    <text evidence="16">The sequence shown here is derived from an EMBL/GenBank/DDBJ whole genome shotgun (WGS) entry which is preliminary data.</text>
</comment>
<keyword evidence="9 13" id="KW-0520">NAD</keyword>
<dbReference type="PANTHER" id="PTHR22912:SF217">
    <property type="entry name" value="DIHYDROLIPOYL DEHYDROGENASE"/>
    <property type="match status" value="1"/>
</dbReference>
<dbReference type="InterPro" id="IPR012999">
    <property type="entry name" value="Pyr_OxRdtase_I_AS"/>
</dbReference>
<dbReference type="InterPro" id="IPR036188">
    <property type="entry name" value="FAD/NAD-bd_sf"/>
</dbReference>
<evidence type="ECO:0000313" key="17">
    <source>
        <dbReference type="Proteomes" id="UP001524502"/>
    </source>
</evidence>
<dbReference type="InterPro" id="IPR006258">
    <property type="entry name" value="Lipoamide_DH"/>
</dbReference>
<reference evidence="16 17" key="1">
    <citation type="submission" date="2022-06" db="EMBL/GenBank/DDBJ databases">
        <title>Isolation of gut microbiota from human fecal samples.</title>
        <authorList>
            <person name="Pamer E.G."/>
            <person name="Barat B."/>
            <person name="Waligurski E."/>
            <person name="Medina S."/>
            <person name="Paddock L."/>
            <person name="Mostad J."/>
        </authorList>
    </citation>
    <scope>NUCLEOTIDE SEQUENCE [LARGE SCALE GENOMIC DNA]</scope>
    <source>
        <strain evidence="16 17">SL.3.17</strain>
    </source>
</reference>
<dbReference type="Pfam" id="PF02852">
    <property type="entry name" value="Pyr_redox_dim"/>
    <property type="match status" value="1"/>
</dbReference>
<evidence type="ECO:0000256" key="9">
    <source>
        <dbReference type="ARBA" id="ARBA00023027"/>
    </source>
</evidence>
<comment type="cofactor">
    <cofactor evidence="13">
        <name>FAD</name>
        <dbReference type="ChEBI" id="CHEBI:57692"/>
    </cofactor>
    <text evidence="13">Binds 1 FAD per subunit.</text>
</comment>
<keyword evidence="7 13" id="KW-0274">FAD</keyword>
<proteinExistence type="inferred from homology"/>
<dbReference type="SUPFAM" id="SSF55424">
    <property type="entry name" value="FAD/NAD-linked reductases, dimerisation (C-terminal) domain"/>
    <property type="match status" value="1"/>
</dbReference>
<dbReference type="EMBL" id="JANFXK010000014">
    <property type="protein sequence ID" value="MCQ4637610.1"/>
    <property type="molecule type" value="Genomic_DNA"/>
</dbReference>
<evidence type="ECO:0000313" key="16">
    <source>
        <dbReference type="EMBL" id="MCQ4637610.1"/>
    </source>
</evidence>
<dbReference type="PRINTS" id="PR00411">
    <property type="entry name" value="PNDRDTASEI"/>
</dbReference>
<dbReference type="PANTHER" id="PTHR22912">
    <property type="entry name" value="DISULFIDE OXIDOREDUCTASE"/>
    <property type="match status" value="1"/>
</dbReference>
<keyword evidence="17" id="KW-1185">Reference proteome</keyword>
<keyword evidence="5" id="KW-0963">Cytoplasm</keyword>
<keyword evidence="11 13" id="KW-0676">Redox-active center</keyword>
<evidence type="ECO:0000256" key="11">
    <source>
        <dbReference type="ARBA" id="ARBA00023284"/>
    </source>
</evidence>
<dbReference type="InterPro" id="IPR004099">
    <property type="entry name" value="Pyr_nucl-diS_OxRdtase_dimer"/>
</dbReference>
<keyword evidence="6 13" id="KW-0285">Flavoprotein</keyword>
<evidence type="ECO:0000256" key="12">
    <source>
        <dbReference type="ARBA" id="ARBA00049187"/>
    </source>
</evidence>
<feature type="domain" description="Pyridine nucleotide-disulphide oxidoreductase dimerisation" evidence="14">
    <location>
        <begin position="347"/>
        <end position="455"/>
    </location>
</feature>
<dbReference type="PRINTS" id="PR00368">
    <property type="entry name" value="FADPNR"/>
</dbReference>
<evidence type="ECO:0000256" key="2">
    <source>
        <dbReference type="ARBA" id="ARBA00007532"/>
    </source>
</evidence>
<dbReference type="InterPro" id="IPR001100">
    <property type="entry name" value="Pyr_nuc-diS_OxRdtase"/>
</dbReference>
<feature type="domain" description="FAD/NAD(P)-binding" evidence="15">
    <location>
        <begin position="5"/>
        <end position="328"/>
    </location>
</feature>
<dbReference type="InterPro" id="IPR023753">
    <property type="entry name" value="FAD/NAD-binding_dom"/>
</dbReference>
<sequence length="458" mass="48964">MEKKYDLIIIGGGPGGTDAAEAAAKRGLKTAIVEKSAIGGTCLNRGCIPTKTILHTAGIYREAKNGGCLGLVNQEGLKIDAAVLQDHKNEILEKLRDGLTYTMEHCKVDIIEGTGTILDSRRIKVGERLLETERILIASGSTSMKLPIEGSDLPNVVTSDELLASVRVPDSMVIIGGGVIGMEFAAIYSDFGCRVTVLESLKRVLDNFDKEIGRSIAMILSKRNVDIHTEAKVNSIARADDEQRLICEYEEKGNVCRAEGELVLIAAGRSPYVECLFSDESSSEVKQMKREHGYIAVNDRYETSVPGIYAIGDVTGGIQLAHAASAEGVNAVACMAGDPPPFNLDLVPSCVYTEPEIASVGLTADLAKAAGRKVITRKYPMGSNGKSVLTMQERGFIKIIADAESEKVLGAQLMCARATDMITQFSQAIAAGLSLNHMAEILYPHPSFCEGIGKAAAK</sequence>
<dbReference type="Gene3D" id="3.30.390.30">
    <property type="match status" value="1"/>
</dbReference>
<comment type="similarity">
    <text evidence="2 13">Belongs to the class-I pyridine nucleotide-disulfide oxidoreductase family.</text>
</comment>
<comment type="catalytic activity">
    <reaction evidence="12 13">
        <text>N(6)-[(R)-dihydrolipoyl]-L-lysyl-[protein] + NAD(+) = N(6)-[(R)-lipoyl]-L-lysyl-[protein] + NADH + H(+)</text>
        <dbReference type="Rhea" id="RHEA:15045"/>
        <dbReference type="Rhea" id="RHEA-COMP:10474"/>
        <dbReference type="Rhea" id="RHEA-COMP:10475"/>
        <dbReference type="ChEBI" id="CHEBI:15378"/>
        <dbReference type="ChEBI" id="CHEBI:57540"/>
        <dbReference type="ChEBI" id="CHEBI:57945"/>
        <dbReference type="ChEBI" id="CHEBI:83099"/>
        <dbReference type="ChEBI" id="CHEBI:83100"/>
        <dbReference type="EC" id="1.8.1.4"/>
    </reaction>
</comment>
<evidence type="ECO:0000259" key="14">
    <source>
        <dbReference type="Pfam" id="PF02852"/>
    </source>
</evidence>
<dbReference type="SUPFAM" id="SSF51905">
    <property type="entry name" value="FAD/NAD(P)-binding domain"/>
    <property type="match status" value="1"/>
</dbReference>
<evidence type="ECO:0000259" key="15">
    <source>
        <dbReference type="Pfam" id="PF07992"/>
    </source>
</evidence>
<dbReference type="Proteomes" id="UP001524502">
    <property type="component" value="Unassembled WGS sequence"/>
</dbReference>
<organism evidence="16 17">
    <name type="scientific">Anaerovorax odorimutans</name>
    <dbReference type="NCBI Taxonomy" id="109327"/>
    <lineage>
        <taxon>Bacteria</taxon>
        <taxon>Bacillati</taxon>
        <taxon>Bacillota</taxon>
        <taxon>Clostridia</taxon>
        <taxon>Peptostreptococcales</taxon>
        <taxon>Anaerovoracaceae</taxon>
        <taxon>Anaerovorax</taxon>
    </lineage>
</organism>
<dbReference type="InterPro" id="IPR016156">
    <property type="entry name" value="FAD/NAD-linked_Rdtase_dimer_sf"/>
</dbReference>
<evidence type="ECO:0000256" key="3">
    <source>
        <dbReference type="ARBA" id="ARBA00012608"/>
    </source>
</evidence>
<evidence type="ECO:0000256" key="13">
    <source>
        <dbReference type="RuleBase" id="RU003692"/>
    </source>
</evidence>
<evidence type="ECO:0000256" key="4">
    <source>
        <dbReference type="ARBA" id="ARBA00016961"/>
    </source>
</evidence>
<keyword evidence="8 13" id="KW-0560">Oxidoreductase</keyword>
<dbReference type="Pfam" id="PF07992">
    <property type="entry name" value="Pyr_redox_2"/>
    <property type="match status" value="1"/>
</dbReference>
<dbReference type="Gene3D" id="3.50.50.60">
    <property type="entry name" value="FAD/NAD(P)-binding domain"/>
    <property type="match status" value="2"/>
</dbReference>
<dbReference type="InterPro" id="IPR050151">
    <property type="entry name" value="Class-I_Pyr_Nuc-Dis_Oxidored"/>
</dbReference>
<dbReference type="EC" id="1.8.1.4" evidence="3 13"/>